<proteinExistence type="predicted"/>
<sequence>MGTMKASEYGTMYLRTKSSFVFHSLTVQCTAL</sequence>
<protein>
    <submittedName>
        <fullName evidence="1">Uncharacterized protein</fullName>
    </submittedName>
</protein>
<dbReference type="EMBL" id="BK032876">
    <property type="protein sequence ID" value="DAF65235.1"/>
    <property type="molecule type" value="Genomic_DNA"/>
</dbReference>
<reference evidence="1" key="1">
    <citation type="journal article" date="2021" name="Proc. Natl. Acad. Sci. U.S.A.">
        <title>A Catalog of Tens of Thousands of Viruses from Human Metagenomes Reveals Hidden Associations with Chronic Diseases.</title>
        <authorList>
            <person name="Tisza M.J."/>
            <person name="Buck C.B."/>
        </authorList>
    </citation>
    <scope>NUCLEOTIDE SEQUENCE</scope>
    <source>
        <strain evidence="1">CtCXW4</strain>
    </source>
</reference>
<organism evidence="1">
    <name type="scientific">Myoviridae sp. ctCXW4</name>
    <dbReference type="NCBI Taxonomy" id="2827669"/>
    <lineage>
        <taxon>Viruses</taxon>
        <taxon>Duplodnaviria</taxon>
        <taxon>Heunggongvirae</taxon>
        <taxon>Uroviricota</taxon>
        <taxon>Caudoviricetes</taxon>
    </lineage>
</organism>
<name>A0A8S5TQ50_9CAUD</name>
<evidence type="ECO:0000313" key="1">
    <source>
        <dbReference type="EMBL" id="DAF65235.1"/>
    </source>
</evidence>
<accession>A0A8S5TQ50</accession>